<evidence type="ECO:0000256" key="1">
    <source>
        <dbReference type="ARBA" id="ARBA00004651"/>
    </source>
</evidence>
<keyword evidence="5 7" id="KW-1133">Transmembrane helix</keyword>
<evidence type="ECO:0000256" key="6">
    <source>
        <dbReference type="ARBA" id="ARBA00023136"/>
    </source>
</evidence>
<accession>A0ABR6ND27</accession>
<dbReference type="InterPro" id="IPR051907">
    <property type="entry name" value="DoxX-like_oxidoreductase"/>
</dbReference>
<organism evidence="8 9">
    <name type="scientific">Sphingobium lignivorans</name>
    <dbReference type="NCBI Taxonomy" id="2735886"/>
    <lineage>
        <taxon>Bacteria</taxon>
        <taxon>Pseudomonadati</taxon>
        <taxon>Pseudomonadota</taxon>
        <taxon>Alphaproteobacteria</taxon>
        <taxon>Sphingomonadales</taxon>
        <taxon>Sphingomonadaceae</taxon>
        <taxon>Sphingobium</taxon>
    </lineage>
</organism>
<evidence type="ECO:0000313" key="9">
    <source>
        <dbReference type="Proteomes" id="UP001138540"/>
    </source>
</evidence>
<dbReference type="Pfam" id="PF07681">
    <property type="entry name" value="DoxX"/>
    <property type="match status" value="1"/>
</dbReference>
<dbReference type="InterPro" id="IPR032808">
    <property type="entry name" value="DoxX"/>
</dbReference>
<feature type="transmembrane region" description="Helical" evidence="7">
    <location>
        <begin position="21"/>
        <end position="41"/>
    </location>
</feature>
<dbReference type="PANTHER" id="PTHR33452">
    <property type="entry name" value="OXIDOREDUCTASE CATD-RELATED"/>
    <property type="match status" value="1"/>
</dbReference>
<feature type="transmembrane region" description="Helical" evidence="7">
    <location>
        <begin position="88"/>
        <end position="108"/>
    </location>
</feature>
<feature type="transmembrane region" description="Helical" evidence="7">
    <location>
        <begin position="120"/>
        <end position="140"/>
    </location>
</feature>
<reference evidence="8 9" key="1">
    <citation type="submission" date="2020-08" db="EMBL/GenBank/DDBJ databases">
        <title>Exploring microbial biodiversity for novel pathways involved in the catabolism of aromatic compounds derived from lignin.</title>
        <authorList>
            <person name="Elkins J."/>
        </authorList>
    </citation>
    <scope>NUCLEOTIDE SEQUENCE [LARGE SCALE GENOMIC DNA]</scope>
    <source>
        <strain evidence="8 9">B1D3A</strain>
    </source>
</reference>
<keyword evidence="4 7" id="KW-0812">Transmembrane</keyword>
<gene>
    <name evidence="8" type="ORF">HNP60_001171</name>
</gene>
<keyword evidence="9" id="KW-1185">Reference proteome</keyword>
<proteinExistence type="inferred from homology"/>
<evidence type="ECO:0000256" key="3">
    <source>
        <dbReference type="ARBA" id="ARBA00022475"/>
    </source>
</evidence>
<protein>
    <submittedName>
        <fullName evidence="8">Oxidoreductase</fullName>
    </submittedName>
</protein>
<evidence type="ECO:0000256" key="2">
    <source>
        <dbReference type="ARBA" id="ARBA00006679"/>
    </source>
</evidence>
<comment type="subcellular location">
    <subcellularLocation>
        <location evidence="1">Cell membrane</location>
        <topology evidence="1">Multi-pass membrane protein</topology>
    </subcellularLocation>
</comment>
<sequence>MTTSSIQVPRPEPRIWVSCSVQWLSLAGRLALAPIFILSGLSKVAAPEASIAYIEAVGLPFVQLALAIAILVEIVGGVFLVVGYRTRLAAAALALFSIATAIFFHANIGDQNQFIHFFKNIAIAGGLAQLVAHGAGALALDARR</sequence>
<evidence type="ECO:0000256" key="7">
    <source>
        <dbReference type="SAM" id="Phobius"/>
    </source>
</evidence>
<keyword evidence="6 7" id="KW-0472">Membrane</keyword>
<evidence type="ECO:0000313" key="8">
    <source>
        <dbReference type="EMBL" id="MBB5985197.1"/>
    </source>
</evidence>
<comment type="similarity">
    <text evidence="2">Belongs to the DoxX family.</text>
</comment>
<feature type="transmembrane region" description="Helical" evidence="7">
    <location>
        <begin position="61"/>
        <end position="81"/>
    </location>
</feature>
<dbReference type="EMBL" id="JACHKA010000001">
    <property type="protein sequence ID" value="MBB5985197.1"/>
    <property type="molecule type" value="Genomic_DNA"/>
</dbReference>
<dbReference type="PANTHER" id="PTHR33452:SF1">
    <property type="entry name" value="INNER MEMBRANE PROTEIN YPHA-RELATED"/>
    <property type="match status" value="1"/>
</dbReference>
<name>A0ABR6ND27_9SPHN</name>
<comment type="caution">
    <text evidence="8">The sequence shown here is derived from an EMBL/GenBank/DDBJ whole genome shotgun (WGS) entry which is preliminary data.</text>
</comment>
<keyword evidence="3" id="KW-1003">Cell membrane</keyword>
<dbReference type="RefSeq" id="WP_260394720.1">
    <property type="nucleotide sequence ID" value="NZ_JACHKA010000001.1"/>
</dbReference>
<dbReference type="Proteomes" id="UP001138540">
    <property type="component" value="Unassembled WGS sequence"/>
</dbReference>
<evidence type="ECO:0000256" key="4">
    <source>
        <dbReference type="ARBA" id="ARBA00022692"/>
    </source>
</evidence>
<evidence type="ECO:0000256" key="5">
    <source>
        <dbReference type="ARBA" id="ARBA00022989"/>
    </source>
</evidence>